<dbReference type="EMBL" id="JAVDSB010000031">
    <property type="protein sequence ID" value="MDR6555511.1"/>
    <property type="molecule type" value="Genomic_DNA"/>
</dbReference>
<keyword evidence="1" id="KW-1133">Transmembrane helix</keyword>
<gene>
    <name evidence="2" type="ORF">J2736_006773</name>
</gene>
<protein>
    <recommendedName>
        <fullName evidence="4">Metallophosphoesterase</fullName>
    </recommendedName>
</protein>
<dbReference type="RefSeq" id="WP_310502823.1">
    <property type="nucleotide sequence ID" value="NZ_JAVDSB010000031.1"/>
</dbReference>
<organism evidence="2 3">
    <name type="scientific">Paenibacillus qinlingensis</name>
    <dbReference type="NCBI Taxonomy" id="1837343"/>
    <lineage>
        <taxon>Bacteria</taxon>
        <taxon>Bacillati</taxon>
        <taxon>Bacillota</taxon>
        <taxon>Bacilli</taxon>
        <taxon>Bacillales</taxon>
        <taxon>Paenibacillaceae</taxon>
        <taxon>Paenibacillus</taxon>
    </lineage>
</organism>
<dbReference type="Proteomes" id="UP001267290">
    <property type="component" value="Unassembled WGS sequence"/>
</dbReference>
<proteinExistence type="predicted"/>
<keyword evidence="3" id="KW-1185">Reference proteome</keyword>
<evidence type="ECO:0000313" key="2">
    <source>
        <dbReference type="EMBL" id="MDR6555511.1"/>
    </source>
</evidence>
<keyword evidence="1" id="KW-0812">Transmembrane</keyword>
<keyword evidence="1" id="KW-0472">Membrane</keyword>
<feature type="transmembrane region" description="Helical" evidence="1">
    <location>
        <begin position="6"/>
        <end position="21"/>
    </location>
</feature>
<feature type="transmembrane region" description="Helical" evidence="1">
    <location>
        <begin position="33"/>
        <end position="53"/>
    </location>
</feature>
<evidence type="ECO:0008006" key="4">
    <source>
        <dbReference type="Google" id="ProtNLM"/>
    </source>
</evidence>
<sequence length="80" mass="9392">MQIMNVLLFLIIVVVVTYYQVRNLVRNKEVKEARIYITLMTIVVLIYSFVFLVKTSTFNPMSLFSIPFEKIGKYLIDVPN</sequence>
<accession>A0ABU1P6X5</accession>
<reference evidence="2 3" key="1">
    <citation type="submission" date="2023-07" db="EMBL/GenBank/DDBJ databases">
        <title>Sorghum-associated microbial communities from plants grown in Nebraska, USA.</title>
        <authorList>
            <person name="Schachtman D."/>
        </authorList>
    </citation>
    <scope>NUCLEOTIDE SEQUENCE [LARGE SCALE GENOMIC DNA]</scope>
    <source>
        <strain evidence="2 3">CC258</strain>
    </source>
</reference>
<evidence type="ECO:0000313" key="3">
    <source>
        <dbReference type="Proteomes" id="UP001267290"/>
    </source>
</evidence>
<evidence type="ECO:0000256" key="1">
    <source>
        <dbReference type="SAM" id="Phobius"/>
    </source>
</evidence>
<comment type="caution">
    <text evidence="2">The sequence shown here is derived from an EMBL/GenBank/DDBJ whole genome shotgun (WGS) entry which is preliminary data.</text>
</comment>
<name>A0ABU1P6X5_9BACL</name>